<sequence length="904" mass="100208">MTKQHGLSSRQFVYLIVAVLALTGICTLLGWELKRSYDAELAFAGREAENLAATLESQARGKVEKIDVVLQESQALFESRYPEGLPVAGSARSAELNLSLARLLSRIPESQSLRIVNAQGHFVFDANGAPSSQYVGDRTYFQRQKNDPGAGLIISEPIFARLTHNWVVTISRRLEDRRGHFIGLVQAAINADSLQRAYENLNVGKGGSISLYDDGFHMVAHQPAMPDRMGQTMNSPEVAAQIRGKERGYFVANAYQDGVKRLYGFHRVSGLPLVVFVGLAYDEVLSEFYRKATYYSVSALLLVLALLGLILAWQRSYTQAMFMAREMSDAYDQSASRIRALLDSIPDLAWIKDDHFRFHAVNEAFAELCGKPVKEILGRTAFQVWPQPLAKAFHAHDEEAIRRGEPVRFEVEVEDQQGAMKTLDFIRVPVRDEDGRVVGVAGVARDITERKESEAKIRHLAEHDALTGLPNRTLLGERMADAITSAMGESVQMALLYLDLDHFKNINDSLGHELGDLLLQQVAERLRQCLGPRDVLSRSGGDEFSLLLTDCSGVAMIGRTAERLLGIFDSPFSISGHELGLTASIGISVYPMDGTDLGALLKNADAALFSAKAAGRNNYQFFTPEMNARVFERLSLENSLRKALARNELVLHYQPQFDVMGEPRLFGFEALLRWQHPDQGLVPPSRFIPIAEETGLILPIGEWVLREACRQLVAWQTRGLPRCTVAVNLSAVQFRQHNLAAMVAAALRDTGLAPAQLELEITESLLMDDTERAVQVLQDLKALGVRLSLDDFGTGYSSLAYLKRFPLDKIKIDQSFVRDLTHDAGDAAITQTIIAMARSLSMGAIAEGVETPEQLAYLRRHHCKEVQGFYFSAGVPADQVPALFSPDWLPAAERRPPPVERPQA</sequence>
<feature type="domain" description="PAS" evidence="2">
    <location>
        <begin position="334"/>
        <end position="416"/>
    </location>
</feature>
<evidence type="ECO:0000259" key="5">
    <source>
        <dbReference type="PROSITE" id="PS50887"/>
    </source>
</evidence>
<dbReference type="PROSITE" id="PS50113">
    <property type="entry name" value="PAC"/>
    <property type="match status" value="1"/>
</dbReference>
<evidence type="ECO:0000259" key="2">
    <source>
        <dbReference type="PROSITE" id="PS50112"/>
    </source>
</evidence>
<dbReference type="SMART" id="SM00091">
    <property type="entry name" value="PAS"/>
    <property type="match status" value="1"/>
</dbReference>
<proteinExistence type="predicted"/>
<dbReference type="Pfam" id="PF08448">
    <property type="entry name" value="PAS_4"/>
    <property type="match status" value="1"/>
</dbReference>
<dbReference type="InterPro" id="IPR052155">
    <property type="entry name" value="Biofilm_reg_signaling"/>
</dbReference>
<evidence type="ECO:0000313" key="7">
    <source>
        <dbReference type="Proteomes" id="UP000683428"/>
    </source>
</evidence>
<feature type="transmembrane region" description="Helical" evidence="1">
    <location>
        <begin position="262"/>
        <end position="281"/>
    </location>
</feature>
<dbReference type="CDD" id="cd12914">
    <property type="entry name" value="PDC1_DGC_like"/>
    <property type="match status" value="1"/>
</dbReference>
<dbReference type="Pfam" id="PF00563">
    <property type="entry name" value="EAL"/>
    <property type="match status" value="1"/>
</dbReference>
<feature type="domain" description="PAC" evidence="3">
    <location>
        <begin position="407"/>
        <end position="459"/>
    </location>
</feature>
<dbReference type="CDD" id="cd01948">
    <property type="entry name" value="EAL"/>
    <property type="match status" value="1"/>
</dbReference>
<name>A0A975SMV6_9RHOO</name>
<dbReference type="AlphaFoldDB" id="A0A975SMV6"/>
<dbReference type="PROSITE" id="PS50112">
    <property type="entry name" value="PAS"/>
    <property type="match status" value="1"/>
</dbReference>
<dbReference type="CDD" id="cd01949">
    <property type="entry name" value="GGDEF"/>
    <property type="match status" value="1"/>
</dbReference>
<dbReference type="InterPro" id="IPR000700">
    <property type="entry name" value="PAS-assoc_C"/>
</dbReference>
<evidence type="ECO:0000313" key="6">
    <source>
        <dbReference type="EMBL" id="QWT49227.1"/>
    </source>
</evidence>
<dbReference type="PROSITE" id="PS50883">
    <property type="entry name" value="EAL"/>
    <property type="match status" value="1"/>
</dbReference>
<feature type="domain" description="EAL" evidence="4">
    <location>
        <begin position="633"/>
        <end position="888"/>
    </location>
</feature>
<dbReference type="NCBIfam" id="TIGR00229">
    <property type="entry name" value="sensory_box"/>
    <property type="match status" value="1"/>
</dbReference>
<dbReference type="SMART" id="SM00052">
    <property type="entry name" value="EAL"/>
    <property type="match status" value="1"/>
</dbReference>
<dbReference type="FunFam" id="3.20.20.450:FF:000001">
    <property type="entry name" value="Cyclic di-GMP phosphodiesterase yahA"/>
    <property type="match status" value="1"/>
</dbReference>
<dbReference type="InterPro" id="IPR000160">
    <property type="entry name" value="GGDEF_dom"/>
</dbReference>
<feature type="domain" description="GGDEF" evidence="5">
    <location>
        <begin position="491"/>
        <end position="624"/>
    </location>
</feature>
<dbReference type="KEGG" id="aiq:Azoinq_00985"/>
<dbReference type="Pfam" id="PF00990">
    <property type="entry name" value="GGDEF"/>
    <property type="match status" value="1"/>
</dbReference>
<dbReference type="Proteomes" id="UP000683428">
    <property type="component" value="Chromosome"/>
</dbReference>
<gene>
    <name evidence="6" type="ORF">Azoinq_00985</name>
</gene>
<accession>A0A975SMV6</accession>
<evidence type="ECO:0000256" key="1">
    <source>
        <dbReference type="SAM" id="Phobius"/>
    </source>
</evidence>
<reference evidence="6" key="1">
    <citation type="submission" date="2020-11" db="EMBL/GenBank/DDBJ databases">
        <title>Azospira inquinata sp. nov.</title>
        <authorList>
            <person name="Moe W.M."/>
            <person name="Mikes M.C."/>
        </authorList>
    </citation>
    <scope>NUCLEOTIDE SEQUENCE</scope>
    <source>
        <strain evidence="6">Azo-3</strain>
    </source>
</reference>
<dbReference type="PROSITE" id="PS50887">
    <property type="entry name" value="GGDEF"/>
    <property type="match status" value="1"/>
</dbReference>
<protein>
    <submittedName>
        <fullName evidence="6">EAL domain-containing protein</fullName>
    </submittedName>
</protein>
<feature type="transmembrane region" description="Helical" evidence="1">
    <location>
        <begin position="12"/>
        <end position="31"/>
    </location>
</feature>
<keyword evidence="1" id="KW-0472">Membrane</keyword>
<dbReference type="InterPro" id="IPR001633">
    <property type="entry name" value="EAL_dom"/>
</dbReference>
<keyword evidence="1" id="KW-1133">Transmembrane helix</keyword>
<dbReference type="CDD" id="cd00130">
    <property type="entry name" value="PAS"/>
    <property type="match status" value="1"/>
</dbReference>
<dbReference type="InterPro" id="IPR001610">
    <property type="entry name" value="PAC"/>
</dbReference>
<dbReference type="PANTHER" id="PTHR44757">
    <property type="entry name" value="DIGUANYLATE CYCLASE DGCP"/>
    <property type="match status" value="1"/>
</dbReference>
<dbReference type="EMBL" id="CP064782">
    <property type="protein sequence ID" value="QWT49227.1"/>
    <property type="molecule type" value="Genomic_DNA"/>
</dbReference>
<evidence type="ECO:0000259" key="3">
    <source>
        <dbReference type="PROSITE" id="PS50113"/>
    </source>
</evidence>
<dbReference type="CDD" id="cd12915">
    <property type="entry name" value="PDC2_DGC_like"/>
    <property type="match status" value="1"/>
</dbReference>
<dbReference type="Pfam" id="PF22588">
    <property type="entry name" value="dCache_1_like"/>
    <property type="match status" value="1"/>
</dbReference>
<keyword evidence="7" id="KW-1185">Reference proteome</keyword>
<dbReference type="RefSeq" id="WP_216127792.1">
    <property type="nucleotide sequence ID" value="NZ_CP064782.1"/>
</dbReference>
<keyword evidence="1" id="KW-0812">Transmembrane</keyword>
<feature type="transmembrane region" description="Helical" evidence="1">
    <location>
        <begin position="293"/>
        <end position="313"/>
    </location>
</feature>
<evidence type="ECO:0000259" key="4">
    <source>
        <dbReference type="PROSITE" id="PS50883"/>
    </source>
</evidence>
<dbReference type="SMART" id="SM00267">
    <property type="entry name" value="GGDEF"/>
    <property type="match status" value="1"/>
</dbReference>
<dbReference type="InterPro" id="IPR013656">
    <property type="entry name" value="PAS_4"/>
</dbReference>
<dbReference type="NCBIfam" id="TIGR00254">
    <property type="entry name" value="GGDEF"/>
    <property type="match status" value="1"/>
</dbReference>
<dbReference type="InterPro" id="IPR000014">
    <property type="entry name" value="PAS"/>
</dbReference>
<dbReference type="InterPro" id="IPR054327">
    <property type="entry name" value="His-kinase-like_sensor"/>
</dbReference>
<dbReference type="SMART" id="SM00086">
    <property type="entry name" value="PAC"/>
    <property type="match status" value="1"/>
</dbReference>
<organism evidence="6 7">
    <name type="scientific">Azospira inquinata</name>
    <dbReference type="NCBI Taxonomy" id="2785627"/>
    <lineage>
        <taxon>Bacteria</taxon>
        <taxon>Pseudomonadati</taxon>
        <taxon>Pseudomonadota</taxon>
        <taxon>Betaproteobacteria</taxon>
        <taxon>Rhodocyclales</taxon>
        <taxon>Rhodocyclaceae</taxon>
        <taxon>Azospira</taxon>
    </lineage>
</organism>
<dbReference type="PANTHER" id="PTHR44757:SF2">
    <property type="entry name" value="BIOFILM ARCHITECTURE MAINTENANCE PROTEIN MBAA"/>
    <property type="match status" value="1"/>
</dbReference>